<protein>
    <submittedName>
        <fullName evidence="2">Uncharacterized protein</fullName>
    </submittedName>
</protein>
<feature type="transmembrane region" description="Helical" evidence="1">
    <location>
        <begin position="57"/>
        <end position="77"/>
    </location>
</feature>
<dbReference type="GO" id="GO:0022857">
    <property type="term" value="F:transmembrane transporter activity"/>
    <property type="evidence" value="ECO:0007669"/>
    <property type="project" value="InterPro"/>
</dbReference>
<name>A0A0R1U604_9LACO</name>
<dbReference type="Pfam" id="PF12822">
    <property type="entry name" value="ECF_trnsprt"/>
    <property type="match status" value="1"/>
</dbReference>
<feature type="transmembrane region" description="Helical" evidence="1">
    <location>
        <begin position="109"/>
        <end position="133"/>
    </location>
</feature>
<dbReference type="PATRIC" id="fig|1423783.4.peg.106"/>
<keyword evidence="1" id="KW-1133">Transmembrane helix</keyword>
<reference evidence="2 3" key="1">
    <citation type="journal article" date="2015" name="Genome Announc.">
        <title>Expanding the biotechnology potential of lactobacilli through comparative genomics of 213 strains and associated genera.</title>
        <authorList>
            <person name="Sun Z."/>
            <person name="Harris H.M."/>
            <person name="McCann A."/>
            <person name="Guo C."/>
            <person name="Argimon S."/>
            <person name="Zhang W."/>
            <person name="Yang X."/>
            <person name="Jeffery I.B."/>
            <person name="Cooney J.C."/>
            <person name="Kagawa T.F."/>
            <person name="Liu W."/>
            <person name="Song Y."/>
            <person name="Salvetti E."/>
            <person name="Wrobel A."/>
            <person name="Rasinkangas P."/>
            <person name="Parkhill J."/>
            <person name="Rea M.C."/>
            <person name="O'Sullivan O."/>
            <person name="Ritari J."/>
            <person name="Douillard F.P."/>
            <person name="Paul Ross R."/>
            <person name="Yang R."/>
            <person name="Briner A.E."/>
            <person name="Felis G.E."/>
            <person name="de Vos W.M."/>
            <person name="Barrangou R."/>
            <person name="Klaenhammer T.R."/>
            <person name="Caufield P.W."/>
            <person name="Cui Y."/>
            <person name="Zhang H."/>
            <person name="O'Toole P.W."/>
        </authorList>
    </citation>
    <scope>NUCLEOTIDE SEQUENCE [LARGE SCALE GENOMIC DNA]</scope>
    <source>
        <strain evidence="2 3">DSM 15945</strain>
    </source>
</reference>
<dbReference type="InterPro" id="IPR030949">
    <property type="entry name" value="ECF_S_folate_fam"/>
</dbReference>
<evidence type="ECO:0000313" key="2">
    <source>
        <dbReference type="EMBL" id="KRL86906.1"/>
    </source>
</evidence>
<feature type="transmembrane region" description="Helical" evidence="1">
    <location>
        <begin position="84"/>
        <end position="103"/>
    </location>
</feature>
<dbReference type="AlphaFoldDB" id="A0A0R1U604"/>
<dbReference type="NCBIfam" id="TIGR04518">
    <property type="entry name" value="ECF_S_folT_fam"/>
    <property type="match status" value="1"/>
</dbReference>
<keyword evidence="1" id="KW-0472">Membrane</keyword>
<keyword evidence="1" id="KW-0812">Transmembrane</keyword>
<sequence>MATMQILSLRSPRLNTRSMAFLALLMALELVLARFSVGTDFLKISPAFIATALMGYYFGPWWAAAAAAILDQVGFVLFGSGADFLGYTLSAAVAAAIYGMFFHEHSASVWRVAVATLLVIALVNVVLGTWWLVMMGFDLKVILWPRVIKNLIELPIQAILIYGVLKGVTAVRPSLA</sequence>
<organism evidence="2 3">
    <name type="scientific">Lacticaseibacillus pantheris DSM 15945 = JCM 12539 = NBRC 106106</name>
    <dbReference type="NCBI Taxonomy" id="1423783"/>
    <lineage>
        <taxon>Bacteria</taxon>
        <taxon>Bacillati</taxon>
        <taxon>Bacillota</taxon>
        <taxon>Bacilli</taxon>
        <taxon>Lactobacillales</taxon>
        <taxon>Lactobacillaceae</taxon>
        <taxon>Lacticaseibacillus</taxon>
    </lineage>
</organism>
<proteinExistence type="predicted"/>
<evidence type="ECO:0000256" key="1">
    <source>
        <dbReference type="SAM" id="Phobius"/>
    </source>
</evidence>
<dbReference type="Gene3D" id="1.10.1760.20">
    <property type="match status" value="1"/>
</dbReference>
<comment type="caution">
    <text evidence="2">The sequence shown here is derived from an EMBL/GenBank/DDBJ whole genome shotgun (WGS) entry which is preliminary data.</text>
</comment>
<dbReference type="InterPro" id="IPR024529">
    <property type="entry name" value="ECF_trnsprt_substrate-spec"/>
</dbReference>
<dbReference type="Proteomes" id="UP000051922">
    <property type="component" value="Unassembled WGS sequence"/>
</dbReference>
<accession>A0A0R1U604</accession>
<dbReference type="STRING" id="1423783.FC50_GL000097"/>
<keyword evidence="3" id="KW-1185">Reference proteome</keyword>
<dbReference type="EMBL" id="AZFJ01000036">
    <property type="protein sequence ID" value="KRL86906.1"/>
    <property type="molecule type" value="Genomic_DNA"/>
</dbReference>
<gene>
    <name evidence="2" type="ORF">FC50_GL000097</name>
</gene>
<evidence type="ECO:0000313" key="3">
    <source>
        <dbReference type="Proteomes" id="UP000051922"/>
    </source>
</evidence>